<accession>A0A3Q9CKS1</accession>
<dbReference type="Gene3D" id="2.40.30.160">
    <property type="match status" value="1"/>
</dbReference>
<dbReference type="NCBIfam" id="TIGR03317">
    <property type="entry name" value="ygfZ_signature"/>
    <property type="match status" value="1"/>
</dbReference>
<dbReference type="NCBIfam" id="NF007110">
    <property type="entry name" value="PRK09559.1"/>
    <property type="match status" value="1"/>
</dbReference>
<dbReference type="SUPFAM" id="SSF101790">
    <property type="entry name" value="Aminomethyltransferase beta-barrel domain"/>
    <property type="match status" value="1"/>
</dbReference>
<evidence type="ECO:0000259" key="1">
    <source>
        <dbReference type="Pfam" id="PF21130"/>
    </source>
</evidence>
<dbReference type="Pfam" id="PF21130">
    <property type="entry name" value="YgfZ_barrel"/>
    <property type="match status" value="1"/>
</dbReference>
<dbReference type="InterPro" id="IPR017703">
    <property type="entry name" value="YgfZ/GCV_T_CS"/>
</dbReference>
<dbReference type="InterPro" id="IPR029043">
    <property type="entry name" value="GcvT/YgfZ_C"/>
</dbReference>
<evidence type="ECO:0000313" key="2">
    <source>
        <dbReference type="EMBL" id="AZP36272.1"/>
    </source>
</evidence>
<name>A0A3Q9CKS1_9ENTR</name>
<organism evidence="2 3">
    <name type="scientific">Candidatus Annandia adelgestsuga</name>
    <dbReference type="NCBI Taxonomy" id="1302411"/>
    <lineage>
        <taxon>Bacteria</taxon>
        <taxon>Pseudomonadati</taxon>
        <taxon>Pseudomonadota</taxon>
        <taxon>Gammaproteobacteria</taxon>
        <taxon>Enterobacterales</taxon>
        <taxon>Enterobacteriaceae</taxon>
        <taxon>Candidatus Annandia</taxon>
    </lineage>
</organism>
<protein>
    <submittedName>
        <fullName evidence="2">tRNA-modifying protein YgfZ</fullName>
    </submittedName>
</protein>
<keyword evidence="3" id="KW-1185">Reference proteome</keyword>
<evidence type="ECO:0000313" key="3">
    <source>
        <dbReference type="Proteomes" id="UP000274458"/>
    </source>
</evidence>
<dbReference type="PANTHER" id="PTHR22602">
    <property type="entry name" value="TRANSFERASE CAF17, MITOCHONDRIAL-RELATED"/>
    <property type="match status" value="1"/>
</dbReference>
<dbReference type="InterPro" id="IPR045179">
    <property type="entry name" value="YgfZ/GcvT"/>
</dbReference>
<reference evidence="2 3" key="1">
    <citation type="journal article" date="2018" name="Genome Biol. Evol.">
        <title>Partnering With a Pest: Genomes of Hemlock Woolly Adelgid Symbionts Reveal Atypical Nutritional Provisioning Patterns in Dual-Obligate Bacteria.</title>
        <authorList>
            <person name="Weglarz K.M."/>
            <person name="Havill N.P."/>
            <person name="Burke G.R."/>
            <person name="von Dohlen C.D."/>
        </authorList>
    </citation>
    <scope>NUCLEOTIDE SEQUENCE [LARGE SCALE GENOMIC DNA]</scope>
    <source>
        <strain evidence="2">ENA</strain>
    </source>
</reference>
<dbReference type="Gene3D" id="3.30.70.1400">
    <property type="entry name" value="Aminomethyltransferase beta-barrel domains"/>
    <property type="match status" value="1"/>
</dbReference>
<feature type="domain" description="tRNA-modifying protein YgfZ-like beta-barrel" evidence="1">
    <location>
        <begin position="245"/>
        <end position="311"/>
    </location>
</feature>
<dbReference type="PANTHER" id="PTHR22602:SF0">
    <property type="entry name" value="TRANSFERASE CAF17, MITOCHONDRIAL-RELATED"/>
    <property type="match status" value="1"/>
</dbReference>
<gene>
    <name evidence="2" type="primary">ygfZ</name>
    <name evidence="2" type="ORF">C3B56_00163</name>
</gene>
<dbReference type="SUPFAM" id="SSF103025">
    <property type="entry name" value="Folate-binding domain"/>
    <property type="match status" value="1"/>
</dbReference>
<proteinExistence type="predicted"/>
<dbReference type="EMBL" id="CP026513">
    <property type="protein sequence ID" value="AZP36272.1"/>
    <property type="molecule type" value="Genomic_DNA"/>
</dbReference>
<sequence>MKKNNYYNNKILFSKKYYKNWMYLQDWGLIHVYGIDSKKYLQNQLTLDINKLKDNFSLCAHCNYKGKVISSLRLFKYKTNHYILMERKNIIKYHLKILKKYSIFLKVNIVIDYNNIIFGFIGKKISYLLNIFFKKLPSSNKVLIINKKYKIIKLNEKIMRFIIIVLKKKSYKIKNYIINKFNYIKNNNQWLSLDIKTGIPNIDIIHSKKFFPQSLNLNNFNGISFNKGCYNGQEMVTKIHFLKKNKKSLFFLKGMSKNINNKNNYLEFRIKKKWKIIGSILFIIKLKNNIIWIQAILNNKLNNKNIIRIYNNNYCFFKIEKKFN</sequence>
<dbReference type="InterPro" id="IPR048451">
    <property type="entry name" value="YgfZ_barrel"/>
</dbReference>
<dbReference type="AlphaFoldDB" id="A0A3Q9CKS1"/>
<dbReference type="Gene3D" id="3.30.70.1630">
    <property type="match status" value="1"/>
</dbReference>
<dbReference type="OrthoDB" id="9796287at2"/>
<dbReference type="RefSeq" id="WP_126071538.1">
    <property type="nucleotide sequence ID" value="NZ_CP026513.1"/>
</dbReference>
<dbReference type="Proteomes" id="UP000274458">
    <property type="component" value="Chromosome"/>
</dbReference>
<dbReference type="GO" id="GO:0016226">
    <property type="term" value="P:iron-sulfur cluster assembly"/>
    <property type="evidence" value="ECO:0007669"/>
    <property type="project" value="TreeGrafter"/>
</dbReference>
<dbReference type="KEGG" id="aade:C3B56_00163"/>